<feature type="non-terminal residue" evidence="1">
    <location>
        <position position="250"/>
    </location>
</feature>
<dbReference type="EMBL" id="JAMZIH010002702">
    <property type="protein sequence ID" value="KAJ1677273.1"/>
    <property type="molecule type" value="Genomic_DNA"/>
</dbReference>
<sequence length="250" mass="27746">MFASPTIREGATAYEIARQRLHVSAVPDTLPCREDEFAEILMYLQSALDEGGSLCLYISGVPGAGKTATVREVIRTLQESADQGDVPPFKYTEINGMKLTDPAQAYVLLWRAIKNSDERITPSHAAQLLDQHFSQAAARGSAGGGGHKQIHIVLMDELDLLVTKNQAVIYNLFDWPYRPNARLIVIAIANTMDLPERMLSHKVSSRLGLTRVNFQPYTYQQLYTIVTSRLEGCEAFDPDAIEFCARKVSA</sequence>
<keyword evidence="2" id="KW-1185">Reference proteome</keyword>
<reference evidence="1" key="1">
    <citation type="submission" date="2022-06" db="EMBL/GenBank/DDBJ databases">
        <title>Phylogenomic reconstructions and comparative analyses of Kickxellomycotina fungi.</title>
        <authorList>
            <person name="Reynolds N.K."/>
            <person name="Stajich J.E."/>
            <person name="Barry K."/>
            <person name="Grigoriev I.V."/>
            <person name="Crous P."/>
            <person name="Smith M.E."/>
        </authorList>
    </citation>
    <scope>NUCLEOTIDE SEQUENCE</scope>
    <source>
        <strain evidence="1">RSA 2271</strain>
    </source>
</reference>
<gene>
    <name evidence="1" type="primary">ORC1_1</name>
    <name evidence="1" type="ORF">EV182_006506</name>
</gene>
<proteinExistence type="predicted"/>
<dbReference type="Proteomes" id="UP001145114">
    <property type="component" value="Unassembled WGS sequence"/>
</dbReference>
<name>A0ACC1HQ74_9FUNG</name>
<protein>
    <submittedName>
        <fullName evidence="1">Origin recognition complex, subunit 1</fullName>
    </submittedName>
</protein>
<comment type="caution">
    <text evidence="1">The sequence shown here is derived from an EMBL/GenBank/DDBJ whole genome shotgun (WGS) entry which is preliminary data.</text>
</comment>
<accession>A0ACC1HQ74</accession>
<evidence type="ECO:0000313" key="2">
    <source>
        <dbReference type="Proteomes" id="UP001145114"/>
    </source>
</evidence>
<organism evidence="1 2">
    <name type="scientific">Spiromyces aspiralis</name>
    <dbReference type="NCBI Taxonomy" id="68401"/>
    <lineage>
        <taxon>Eukaryota</taxon>
        <taxon>Fungi</taxon>
        <taxon>Fungi incertae sedis</taxon>
        <taxon>Zoopagomycota</taxon>
        <taxon>Kickxellomycotina</taxon>
        <taxon>Kickxellomycetes</taxon>
        <taxon>Kickxellales</taxon>
        <taxon>Kickxellaceae</taxon>
        <taxon>Spiromyces</taxon>
    </lineage>
</organism>
<evidence type="ECO:0000313" key="1">
    <source>
        <dbReference type="EMBL" id="KAJ1677273.1"/>
    </source>
</evidence>